<dbReference type="InterPro" id="IPR050165">
    <property type="entry name" value="DHAD_IlvD/Edd"/>
</dbReference>
<sequence length="603" mass="64422">MSAETSQKETSRFLAFPCIPHGTLKADKTPVLNRWSAKITNGHEFPGAQAMLYAAGVENEKQMTGAPQIGVATMWFEGNPCNMHLFDLGRTVKRALEEQEFIGWQYNTIGVSDAITMGNQGMRFSLQSREIIADSLETTTFAQHHDACIAIPGCDKNMPGCVLAILRHNRPSLLIYGGSIQPGHSEKRGTINISTCFEALGAHSYGQMETADLEDITRHACPGAGACGGMYTANTMATSLEAMGLMLPNSSTTTATTADSSASSPAKLRECVQAAEAIRVLMEKNICPRDLVTRKSLENAVAVVMVMGGSTNAVLHYLAIAHAADIDFTIDDIQKIADKTPMLADLKPSGKYMVSELAKIGGMKSVMKYLIQAKLVHGDIMTVTGNTLWENVKNAADLNFDPSGEVMIKKVEEPVKKTGHIRILKGNLAPGGAVAKITGKEGTEFTGKAMVFDSEEELVRRLENGEIGRDPNEKTVLCVRYEGPKGGPGMPEQLKSSGAIMGAGLSNVALITDGRYSGASHGFIVGHVVPEAQCGGPIAILKDGDMVTIDAVANTISMAVSNEEIAVRLSNWKAPPLKVNRGTLAKYAHLVGDASHGAVLDMF</sequence>
<evidence type="ECO:0000256" key="10">
    <source>
        <dbReference type="ARBA" id="ARBA00023304"/>
    </source>
</evidence>
<dbReference type="Pfam" id="PF24877">
    <property type="entry name" value="ILV_EDD_C"/>
    <property type="match status" value="1"/>
</dbReference>
<evidence type="ECO:0000256" key="1">
    <source>
        <dbReference type="ARBA" id="ARBA00001946"/>
    </source>
</evidence>
<dbReference type="InterPro" id="IPR042096">
    <property type="entry name" value="Dihydro-acid_dehy_C"/>
</dbReference>
<dbReference type="FunFam" id="3.50.30.80:FF:000001">
    <property type="entry name" value="Dihydroxy-acid dehydratase"/>
    <property type="match status" value="1"/>
</dbReference>
<keyword evidence="6" id="KW-0460">Magnesium</keyword>
<comment type="catalytic activity">
    <reaction evidence="11">
        <text>(2R)-2,3-dihydroxy-3-methylbutanoate = 3-methyl-2-oxobutanoate + H2O</text>
        <dbReference type="Rhea" id="RHEA:24809"/>
        <dbReference type="ChEBI" id="CHEBI:11851"/>
        <dbReference type="ChEBI" id="CHEBI:15377"/>
        <dbReference type="ChEBI" id="CHEBI:49072"/>
        <dbReference type="EC" id="4.2.1.9"/>
    </reaction>
    <physiologicalReaction direction="left-to-right" evidence="11">
        <dbReference type="Rhea" id="RHEA:24810"/>
    </physiologicalReaction>
</comment>
<accession>U4L3T3</accession>
<dbReference type="OMA" id="LAWQFNT"/>
<protein>
    <recommendedName>
        <fullName evidence="14">dihydroxy-acid dehydratase</fullName>
        <ecNumber evidence="14">4.2.1.9</ecNumber>
    </recommendedName>
</protein>
<keyword evidence="8" id="KW-0411">Iron-sulfur</keyword>
<evidence type="ECO:0000256" key="11">
    <source>
        <dbReference type="ARBA" id="ARBA00029304"/>
    </source>
</evidence>
<evidence type="ECO:0000313" key="20">
    <source>
        <dbReference type="Proteomes" id="UP000018144"/>
    </source>
</evidence>
<dbReference type="NCBIfam" id="TIGR00110">
    <property type="entry name" value="ilvD"/>
    <property type="match status" value="1"/>
</dbReference>
<dbReference type="InterPro" id="IPR000581">
    <property type="entry name" value="ILV_EDD_N"/>
</dbReference>
<dbReference type="SUPFAM" id="SSF143975">
    <property type="entry name" value="IlvD/EDD N-terminal domain-like"/>
    <property type="match status" value="1"/>
</dbReference>
<feature type="domain" description="Dihydroxy-acid/6-phosphogluconate dehydratase N-terminal" evidence="17">
    <location>
        <begin position="67"/>
        <end position="391"/>
    </location>
</feature>
<dbReference type="Proteomes" id="UP000018144">
    <property type="component" value="Unassembled WGS sequence"/>
</dbReference>
<evidence type="ECO:0000256" key="2">
    <source>
        <dbReference type="ARBA" id="ARBA00006486"/>
    </source>
</evidence>
<dbReference type="UniPathway" id="UPA00047">
    <property type="reaction ID" value="UER00057"/>
</dbReference>
<dbReference type="eggNOG" id="KOG2448">
    <property type="taxonomic scope" value="Eukaryota"/>
</dbReference>
<dbReference type="InterPro" id="IPR004404">
    <property type="entry name" value="DihydroxyA_deHydtase"/>
</dbReference>
<evidence type="ECO:0000256" key="5">
    <source>
        <dbReference type="ARBA" id="ARBA00022723"/>
    </source>
</evidence>
<evidence type="ECO:0000256" key="8">
    <source>
        <dbReference type="ARBA" id="ARBA00023014"/>
    </source>
</evidence>
<evidence type="ECO:0000256" key="6">
    <source>
        <dbReference type="ARBA" id="ARBA00022842"/>
    </source>
</evidence>
<comment type="similarity">
    <text evidence="2">Belongs to the IlvD/Edd family.</text>
</comment>
<dbReference type="GO" id="GO:0005739">
    <property type="term" value="C:mitochondrion"/>
    <property type="evidence" value="ECO:0007669"/>
    <property type="project" value="TreeGrafter"/>
</dbReference>
<dbReference type="GO" id="GO:0009097">
    <property type="term" value="P:isoleucine biosynthetic process"/>
    <property type="evidence" value="ECO:0007669"/>
    <property type="project" value="UniProtKB-UniPathway"/>
</dbReference>
<dbReference type="EC" id="4.2.1.9" evidence="14"/>
<keyword evidence="9" id="KW-0456">Lyase</keyword>
<dbReference type="InterPro" id="IPR020558">
    <property type="entry name" value="DiOHA_6PGluconate_deHydtase_CS"/>
</dbReference>
<proteinExistence type="inferred from homology"/>
<dbReference type="GO" id="GO:0046872">
    <property type="term" value="F:metal ion binding"/>
    <property type="evidence" value="ECO:0007669"/>
    <property type="project" value="UniProtKB-KW"/>
</dbReference>
<dbReference type="GO" id="GO:0004160">
    <property type="term" value="F:dihydroxy-acid dehydratase activity"/>
    <property type="evidence" value="ECO:0007669"/>
    <property type="project" value="UniProtKB-EC"/>
</dbReference>
<keyword evidence="7" id="KW-0408">Iron</keyword>
<dbReference type="PROSITE" id="PS00887">
    <property type="entry name" value="ILVD_EDD_2"/>
    <property type="match status" value="1"/>
</dbReference>
<evidence type="ECO:0000256" key="4">
    <source>
        <dbReference type="ARBA" id="ARBA00022714"/>
    </source>
</evidence>
<evidence type="ECO:0000256" key="15">
    <source>
        <dbReference type="ARBA" id="ARBA00034078"/>
    </source>
</evidence>
<name>U4L3T3_PYROM</name>
<gene>
    <name evidence="19" type="ORF">PCON_10994</name>
</gene>
<dbReference type="PROSITE" id="PS00886">
    <property type="entry name" value="ILVD_EDD_1"/>
    <property type="match status" value="1"/>
</dbReference>
<dbReference type="STRING" id="1076935.U4L3T3"/>
<evidence type="ECO:0000256" key="3">
    <source>
        <dbReference type="ARBA" id="ARBA00022605"/>
    </source>
</evidence>
<evidence type="ECO:0000256" key="7">
    <source>
        <dbReference type="ARBA" id="ARBA00023004"/>
    </source>
</evidence>
<dbReference type="EMBL" id="HF935614">
    <property type="protein sequence ID" value="CCX11400.1"/>
    <property type="molecule type" value="Genomic_DNA"/>
</dbReference>
<dbReference type="NCBIfam" id="NF002068">
    <property type="entry name" value="PRK00911.1"/>
    <property type="match status" value="1"/>
</dbReference>
<dbReference type="PANTHER" id="PTHR21000:SF13">
    <property type="entry name" value="DIHYDROXY-ACID DEHYDRATASE"/>
    <property type="match status" value="1"/>
</dbReference>
<evidence type="ECO:0000256" key="14">
    <source>
        <dbReference type="ARBA" id="ARBA00029490"/>
    </source>
</evidence>
<reference evidence="19 20" key="1">
    <citation type="journal article" date="2013" name="PLoS Genet.">
        <title>The genome and development-dependent transcriptomes of Pyronema confluens: a window into fungal evolution.</title>
        <authorList>
            <person name="Traeger S."/>
            <person name="Altegoer F."/>
            <person name="Freitag M."/>
            <person name="Gabaldon T."/>
            <person name="Kempken F."/>
            <person name="Kumar A."/>
            <person name="Marcet-Houben M."/>
            <person name="Poggeler S."/>
            <person name="Stajich J.E."/>
            <person name="Nowrousian M."/>
        </authorList>
    </citation>
    <scope>NUCLEOTIDE SEQUENCE [LARGE SCALE GENOMIC DNA]</scope>
    <source>
        <strain evidence="20">CBS 100304</strain>
        <tissue evidence="19">Vegetative mycelium</tissue>
    </source>
</reference>
<evidence type="ECO:0000259" key="18">
    <source>
        <dbReference type="Pfam" id="PF24877"/>
    </source>
</evidence>
<feature type="domain" description="Dihydroxy-acid/6-phosphogluconate dehydratase C-terminal" evidence="18">
    <location>
        <begin position="407"/>
        <end position="598"/>
    </location>
</feature>
<keyword evidence="5" id="KW-0479">Metal-binding</keyword>
<evidence type="ECO:0000256" key="13">
    <source>
        <dbReference type="ARBA" id="ARBA00029437"/>
    </source>
</evidence>
<dbReference type="AlphaFoldDB" id="U4L3T3"/>
<dbReference type="GO" id="GO:0051537">
    <property type="term" value="F:2 iron, 2 sulfur cluster binding"/>
    <property type="evidence" value="ECO:0007669"/>
    <property type="project" value="UniProtKB-KW"/>
</dbReference>
<comment type="pathway">
    <text evidence="12">Amino-acid biosynthesis; L-valine biosynthesis; L-valine from pyruvate: step 3/4.</text>
</comment>
<dbReference type="InterPro" id="IPR037237">
    <property type="entry name" value="IlvD/EDD_N"/>
</dbReference>
<keyword evidence="10" id="KW-0100">Branched-chain amino acid biosynthesis</keyword>
<keyword evidence="3" id="KW-0028">Amino-acid biosynthesis</keyword>
<dbReference type="GO" id="GO:0009099">
    <property type="term" value="P:L-valine biosynthetic process"/>
    <property type="evidence" value="ECO:0007669"/>
    <property type="project" value="UniProtKB-UniPathway"/>
</dbReference>
<evidence type="ECO:0000313" key="19">
    <source>
        <dbReference type="EMBL" id="CCX11400.1"/>
    </source>
</evidence>
<comment type="catalytic activity">
    <reaction evidence="16">
        <text>(2R,3R)-2,3-dihydroxy-3-methylpentanoate = (S)-3-methyl-2-oxopentanoate + H2O</text>
        <dbReference type="Rhea" id="RHEA:27694"/>
        <dbReference type="ChEBI" id="CHEBI:15377"/>
        <dbReference type="ChEBI" id="CHEBI:35146"/>
        <dbReference type="ChEBI" id="CHEBI:49258"/>
        <dbReference type="EC" id="4.2.1.9"/>
    </reaction>
    <physiologicalReaction direction="left-to-right" evidence="16">
        <dbReference type="Rhea" id="RHEA:27695"/>
    </physiologicalReaction>
</comment>
<comment type="pathway">
    <text evidence="13">Amino-acid biosynthesis; L-isoleucine biosynthesis; L-isoleucine from 2-oxobutanoate: step 3/4.</text>
</comment>
<organism evidence="19 20">
    <name type="scientific">Pyronema omphalodes (strain CBS 100304)</name>
    <name type="common">Pyronema confluens</name>
    <dbReference type="NCBI Taxonomy" id="1076935"/>
    <lineage>
        <taxon>Eukaryota</taxon>
        <taxon>Fungi</taxon>
        <taxon>Dikarya</taxon>
        <taxon>Ascomycota</taxon>
        <taxon>Pezizomycotina</taxon>
        <taxon>Pezizomycetes</taxon>
        <taxon>Pezizales</taxon>
        <taxon>Pyronemataceae</taxon>
        <taxon>Pyronema</taxon>
    </lineage>
</organism>
<evidence type="ECO:0000256" key="16">
    <source>
        <dbReference type="ARBA" id="ARBA00052865"/>
    </source>
</evidence>
<dbReference type="SUPFAM" id="SSF52016">
    <property type="entry name" value="LeuD/IlvD-like"/>
    <property type="match status" value="1"/>
</dbReference>
<dbReference type="OrthoDB" id="3851628at2759"/>
<dbReference type="Gene3D" id="3.50.30.80">
    <property type="entry name" value="IlvD/EDD C-terminal domain-like"/>
    <property type="match status" value="1"/>
</dbReference>
<keyword evidence="20" id="KW-1185">Reference proteome</keyword>
<dbReference type="InterPro" id="IPR056740">
    <property type="entry name" value="ILV_EDD_C"/>
</dbReference>
<dbReference type="UniPathway" id="UPA00049">
    <property type="reaction ID" value="UER00061"/>
</dbReference>
<comment type="cofactor">
    <cofactor evidence="15">
        <name>[2Fe-2S] cluster</name>
        <dbReference type="ChEBI" id="CHEBI:190135"/>
    </cofactor>
</comment>
<dbReference type="PANTHER" id="PTHR21000">
    <property type="entry name" value="DIHYDROXY-ACID DEHYDRATASE DAD"/>
    <property type="match status" value="1"/>
</dbReference>
<dbReference type="Pfam" id="PF00920">
    <property type="entry name" value="ILVD_EDD_N"/>
    <property type="match status" value="1"/>
</dbReference>
<evidence type="ECO:0000259" key="17">
    <source>
        <dbReference type="Pfam" id="PF00920"/>
    </source>
</evidence>
<evidence type="ECO:0000256" key="9">
    <source>
        <dbReference type="ARBA" id="ARBA00023239"/>
    </source>
</evidence>
<keyword evidence="4" id="KW-0001">2Fe-2S</keyword>
<evidence type="ECO:0000256" key="12">
    <source>
        <dbReference type="ARBA" id="ARBA00029436"/>
    </source>
</evidence>
<comment type="cofactor">
    <cofactor evidence="1">
        <name>Mg(2+)</name>
        <dbReference type="ChEBI" id="CHEBI:18420"/>
    </cofactor>
</comment>